<dbReference type="PANTHER" id="PTHR42872">
    <property type="entry name" value="PROTEIN-GLUTAMATE METHYLESTERASE/PROTEIN-GLUTAMINE GLUTAMINASE"/>
    <property type="match status" value="1"/>
</dbReference>
<dbReference type="KEGG" id="cace:CACET_c20110"/>
<dbReference type="NCBIfam" id="NF001965">
    <property type="entry name" value="PRK00742.1"/>
    <property type="match status" value="1"/>
</dbReference>
<dbReference type="GO" id="GO:0008984">
    <property type="term" value="F:protein-glutamate methylesterase activity"/>
    <property type="evidence" value="ECO:0007669"/>
    <property type="project" value="UniProtKB-UniRule"/>
</dbReference>
<organism evidence="5 6">
    <name type="scientific">Clostridium aceticum</name>
    <dbReference type="NCBI Taxonomy" id="84022"/>
    <lineage>
        <taxon>Bacteria</taxon>
        <taxon>Bacillati</taxon>
        <taxon>Bacillota</taxon>
        <taxon>Clostridia</taxon>
        <taxon>Eubacteriales</taxon>
        <taxon>Clostridiaceae</taxon>
        <taxon>Clostridium</taxon>
    </lineage>
</organism>
<dbReference type="Proteomes" id="UP000035704">
    <property type="component" value="Chromosome"/>
</dbReference>
<reference evidence="5 6" key="1">
    <citation type="submission" date="2014-10" db="EMBL/GenBank/DDBJ databases">
        <title>Genome sequence of Clostridium aceticum DSM 1496.</title>
        <authorList>
            <person name="Poehlein A."/>
            <person name="Schiel-Bengelsdorf B."/>
            <person name="Gottschalk G."/>
            <person name="Duerre P."/>
            <person name="Daniel R."/>
        </authorList>
    </citation>
    <scope>NUCLEOTIDE SEQUENCE [LARGE SCALE GENOMIC DNA]</scope>
    <source>
        <strain evidence="5 6">DSM 1496</strain>
    </source>
</reference>
<evidence type="ECO:0000256" key="1">
    <source>
        <dbReference type="ARBA" id="ARBA00022801"/>
    </source>
</evidence>
<dbReference type="EC" id="3.1.1.61" evidence="4"/>
<dbReference type="InterPro" id="IPR011006">
    <property type="entry name" value="CheY-like_superfamily"/>
</dbReference>
<proteinExistence type="inferred from homology"/>
<dbReference type="GO" id="GO:0050568">
    <property type="term" value="F:protein-glutamine glutaminase activity"/>
    <property type="evidence" value="ECO:0007669"/>
    <property type="project" value="UniProtKB-UniRule"/>
</dbReference>
<dbReference type="GO" id="GO:0000156">
    <property type="term" value="F:phosphorelay response regulator activity"/>
    <property type="evidence" value="ECO:0007669"/>
    <property type="project" value="InterPro"/>
</dbReference>
<evidence type="ECO:0000313" key="5">
    <source>
        <dbReference type="EMBL" id="AKL95459.1"/>
    </source>
</evidence>
<dbReference type="PANTHER" id="PTHR42872:SF3">
    <property type="entry name" value="PROTEIN-GLUTAMATE METHYLESTERASE_PROTEIN-GLUTAMINE GLUTAMINASE 1"/>
    <property type="match status" value="1"/>
</dbReference>
<dbReference type="InterPro" id="IPR001789">
    <property type="entry name" value="Sig_transdc_resp-reg_receiver"/>
</dbReference>
<gene>
    <name evidence="5" type="primary">cheB1</name>
    <name evidence="4" type="synonym">cheB</name>
    <name evidence="5" type="ORF">CACET_c20110</name>
</gene>
<keyword evidence="4" id="KW-0145">Chemotaxis</keyword>
<evidence type="ECO:0000256" key="2">
    <source>
        <dbReference type="ARBA" id="ARBA00024867"/>
    </source>
</evidence>
<dbReference type="OrthoDB" id="9793421at2"/>
<dbReference type="CDD" id="cd16432">
    <property type="entry name" value="CheB_Rec"/>
    <property type="match status" value="1"/>
</dbReference>
<protein>
    <recommendedName>
        <fullName evidence="4">Protein-glutamate methylesterase/protein-glutamine glutaminase</fullName>
        <ecNumber evidence="4">3.1.1.61</ecNumber>
        <ecNumber evidence="4">3.5.1.44</ecNumber>
    </recommendedName>
</protein>
<comment type="function">
    <text evidence="2">May play the central regulatory role in sporulation. It may be an element of the effector pathway responsible for the activation of sporulation genes in response to nutritional stress. Spo0A may act in concert with spo0H (a sigma factor) to control the expression of some genes that are critical to the sporulation process.</text>
</comment>
<keyword evidence="1 4" id="KW-0378">Hydrolase</keyword>
<keyword evidence="6" id="KW-1185">Reference proteome</keyword>
<dbReference type="SUPFAM" id="SSF52172">
    <property type="entry name" value="CheY-like"/>
    <property type="match status" value="1"/>
</dbReference>
<keyword evidence="4" id="KW-0597">Phosphoprotein</keyword>
<dbReference type="EC" id="3.5.1.44" evidence="4"/>
<dbReference type="InterPro" id="IPR008248">
    <property type="entry name" value="CheB-like"/>
</dbReference>
<dbReference type="InterPro" id="IPR035909">
    <property type="entry name" value="CheB_C"/>
</dbReference>
<comment type="PTM">
    <text evidence="4">Phosphorylated by CheA. Phosphorylation of the N-terminal regulatory domain activates the methylesterase activity.</text>
</comment>
<comment type="catalytic activity">
    <reaction evidence="3 4">
        <text>[protein]-L-glutamate 5-O-methyl ester + H2O = L-glutamyl-[protein] + methanol + H(+)</text>
        <dbReference type="Rhea" id="RHEA:23236"/>
        <dbReference type="Rhea" id="RHEA-COMP:10208"/>
        <dbReference type="Rhea" id="RHEA-COMP:10311"/>
        <dbReference type="ChEBI" id="CHEBI:15377"/>
        <dbReference type="ChEBI" id="CHEBI:15378"/>
        <dbReference type="ChEBI" id="CHEBI:17790"/>
        <dbReference type="ChEBI" id="CHEBI:29973"/>
        <dbReference type="ChEBI" id="CHEBI:82795"/>
        <dbReference type="EC" id="3.1.1.61"/>
    </reaction>
</comment>
<dbReference type="GO" id="GO:0006935">
    <property type="term" value="P:chemotaxis"/>
    <property type="evidence" value="ECO:0007669"/>
    <property type="project" value="UniProtKB-UniRule"/>
</dbReference>
<dbReference type="PROSITE" id="PS50122">
    <property type="entry name" value="CHEB"/>
    <property type="match status" value="1"/>
</dbReference>
<keyword evidence="4" id="KW-0963">Cytoplasm</keyword>
<dbReference type="CDD" id="cd17541">
    <property type="entry name" value="REC_CheB-like"/>
    <property type="match status" value="1"/>
</dbReference>
<feature type="modified residue" description="4-aspartylphosphate" evidence="4">
    <location>
        <position position="60"/>
    </location>
</feature>
<dbReference type="Pfam" id="PF00072">
    <property type="entry name" value="Response_reg"/>
    <property type="match status" value="1"/>
</dbReference>
<feature type="active site" evidence="4">
    <location>
        <position position="302"/>
    </location>
</feature>
<dbReference type="HAMAP" id="MF_00099">
    <property type="entry name" value="CheB_chemtxs"/>
    <property type="match status" value="1"/>
</dbReference>
<dbReference type="PROSITE" id="PS50110">
    <property type="entry name" value="RESPONSE_REGULATORY"/>
    <property type="match status" value="1"/>
</dbReference>
<comment type="subcellular location">
    <subcellularLocation>
        <location evidence="4">Cytoplasm</location>
    </subcellularLocation>
</comment>
<dbReference type="EMBL" id="CP009687">
    <property type="protein sequence ID" value="AKL95459.1"/>
    <property type="molecule type" value="Genomic_DNA"/>
</dbReference>
<dbReference type="PIRSF" id="PIRSF000876">
    <property type="entry name" value="RR_chemtxs_CheB"/>
    <property type="match status" value="1"/>
</dbReference>
<sequence>MSSIGKKIKTVVVDDSPFMRKIITDVLQSDHEIQVIGVAKNGKQAIDTIIELRPDVVTLDIEMPIMDGLETLKLIMREHPVSVVMLSSLTHQGAEATMNALALGAVDFIQKPSSLFSFNGENLKIEMIEKIKAAYKAKVVDEHKCFSKVDVEKPKVITKDFMHSLKTKNIIAMGTSTGGPRALQSIIPQIPKNFPGSFLIVQHMPAGFTKSLADRLNGISSVTVKEAEDEEEILPSHVYIAPGSHHLKVKKNSTGQLLVSLSQEQPVSGHRPAADVLFQSLAKTTLKDMNIIGVIMTGMGSDGSNGLKELKSKKLAHIIAQDEESCVIYGMPKSAVKAGIVDEIVPLEKIIDRIVNRVGVS</sequence>
<dbReference type="GO" id="GO:0005737">
    <property type="term" value="C:cytoplasm"/>
    <property type="evidence" value="ECO:0007669"/>
    <property type="project" value="UniProtKB-SubCell"/>
</dbReference>
<dbReference type="STRING" id="84022.CACET_c20110"/>
<dbReference type="NCBIfam" id="NF009206">
    <property type="entry name" value="PRK12555.1"/>
    <property type="match status" value="1"/>
</dbReference>
<evidence type="ECO:0000313" key="6">
    <source>
        <dbReference type="Proteomes" id="UP000035704"/>
    </source>
</evidence>
<comment type="similarity">
    <text evidence="4">Belongs to the CheB family.</text>
</comment>
<dbReference type="SMART" id="SM00448">
    <property type="entry name" value="REC"/>
    <property type="match status" value="1"/>
</dbReference>
<dbReference type="AlphaFoldDB" id="A0A0D8I6P2"/>
<name>A0A0D8I6P2_9CLOT</name>
<comment type="domain">
    <text evidence="4">Contains a C-terminal catalytic domain, and an N-terminal region which modulates catalytic activity.</text>
</comment>
<comment type="function">
    <text evidence="4">Involved in chemotaxis. Part of a chemotaxis signal transduction system that modulates chemotaxis in response to various stimuli. Catalyzes the demethylation of specific methylglutamate residues introduced into the chemoreceptors (methyl-accepting chemotaxis proteins or MCP) by CheR. Also mediates the irreversible deamidation of specific glutamine residues to glutamic acid.</text>
</comment>
<dbReference type="InterPro" id="IPR000673">
    <property type="entry name" value="Sig_transdc_resp-reg_Me-estase"/>
</dbReference>
<dbReference type="RefSeq" id="WP_044825926.1">
    <property type="nucleotide sequence ID" value="NZ_CP009687.1"/>
</dbReference>
<evidence type="ECO:0000256" key="4">
    <source>
        <dbReference type="HAMAP-Rule" id="MF_00099"/>
    </source>
</evidence>
<comment type="catalytic activity">
    <reaction evidence="4">
        <text>L-glutaminyl-[protein] + H2O = L-glutamyl-[protein] + NH4(+)</text>
        <dbReference type="Rhea" id="RHEA:16441"/>
        <dbReference type="Rhea" id="RHEA-COMP:10207"/>
        <dbReference type="Rhea" id="RHEA-COMP:10208"/>
        <dbReference type="ChEBI" id="CHEBI:15377"/>
        <dbReference type="ChEBI" id="CHEBI:28938"/>
        <dbReference type="ChEBI" id="CHEBI:29973"/>
        <dbReference type="ChEBI" id="CHEBI:30011"/>
        <dbReference type="EC" id="3.5.1.44"/>
    </reaction>
</comment>
<accession>A0A0D8I6P2</accession>
<dbReference type="Gene3D" id="3.40.50.180">
    <property type="entry name" value="Methylesterase CheB, C-terminal domain"/>
    <property type="match status" value="1"/>
</dbReference>
<feature type="active site" evidence="4">
    <location>
        <position position="203"/>
    </location>
</feature>
<dbReference type="PATRIC" id="fig|84022.5.peg.1816"/>
<evidence type="ECO:0000256" key="3">
    <source>
        <dbReference type="ARBA" id="ARBA00048267"/>
    </source>
</evidence>
<feature type="active site" evidence="4">
    <location>
        <position position="176"/>
    </location>
</feature>
<dbReference type="Gene3D" id="3.40.50.2300">
    <property type="match status" value="1"/>
</dbReference>
<dbReference type="SUPFAM" id="SSF52738">
    <property type="entry name" value="Methylesterase CheB, C-terminal domain"/>
    <property type="match status" value="1"/>
</dbReference>
<dbReference type="Pfam" id="PF01339">
    <property type="entry name" value="CheB_methylest"/>
    <property type="match status" value="1"/>
</dbReference>